<feature type="non-terminal residue" evidence="2">
    <location>
        <position position="1"/>
    </location>
</feature>
<name>A0A6J4S0S5_9SPHN</name>
<evidence type="ECO:0000313" key="2">
    <source>
        <dbReference type="EMBL" id="CAA9486019.1"/>
    </source>
</evidence>
<feature type="compositionally biased region" description="Basic residues" evidence="1">
    <location>
        <begin position="1"/>
        <end position="24"/>
    </location>
</feature>
<feature type="non-terminal residue" evidence="2">
    <location>
        <position position="59"/>
    </location>
</feature>
<dbReference type="AlphaFoldDB" id="A0A6J4S0S5"/>
<protein>
    <submittedName>
        <fullName evidence="2">Uncharacterized protein</fullName>
    </submittedName>
</protein>
<gene>
    <name evidence="2" type="ORF">AVDCRST_MAG39-455</name>
</gene>
<feature type="region of interest" description="Disordered" evidence="1">
    <location>
        <begin position="1"/>
        <end position="59"/>
    </location>
</feature>
<reference evidence="2" key="1">
    <citation type="submission" date="2020-02" db="EMBL/GenBank/DDBJ databases">
        <authorList>
            <person name="Meier V. D."/>
        </authorList>
    </citation>
    <scope>NUCLEOTIDE SEQUENCE</scope>
    <source>
        <strain evidence="2">AVDCRST_MAG39</strain>
    </source>
</reference>
<sequence length="59" mass="6539">AARGTRAFRKAQRTRRANHARRRFTSFDGGERPCTSTAKRAARVAERPDQLASRLGGAL</sequence>
<accession>A0A6J4S0S5</accession>
<organism evidence="2">
    <name type="scientific">uncultured Sphingomonadaceae bacterium</name>
    <dbReference type="NCBI Taxonomy" id="169976"/>
    <lineage>
        <taxon>Bacteria</taxon>
        <taxon>Pseudomonadati</taxon>
        <taxon>Pseudomonadota</taxon>
        <taxon>Alphaproteobacteria</taxon>
        <taxon>Sphingomonadales</taxon>
        <taxon>Sphingomonadaceae</taxon>
        <taxon>environmental samples</taxon>
    </lineage>
</organism>
<evidence type="ECO:0000256" key="1">
    <source>
        <dbReference type="SAM" id="MobiDB-lite"/>
    </source>
</evidence>
<dbReference type="EMBL" id="CADCVW010000020">
    <property type="protein sequence ID" value="CAA9486019.1"/>
    <property type="molecule type" value="Genomic_DNA"/>
</dbReference>
<proteinExistence type="predicted"/>